<feature type="domain" description="CHAT" evidence="1">
    <location>
        <begin position="201"/>
        <end position="355"/>
    </location>
</feature>
<evidence type="ECO:0000313" key="2">
    <source>
        <dbReference type="EMBL" id="CAG8970967.1"/>
    </source>
</evidence>
<dbReference type="SUPFAM" id="SSF52540">
    <property type="entry name" value="P-loop containing nucleoside triphosphate hydrolases"/>
    <property type="match status" value="1"/>
</dbReference>
<comment type="caution">
    <text evidence="2">The sequence shown here is derived from an EMBL/GenBank/DDBJ whole genome shotgun (WGS) entry which is preliminary data.</text>
</comment>
<organism evidence="2 3">
    <name type="scientific">Hymenoscyphus albidus</name>
    <dbReference type="NCBI Taxonomy" id="595503"/>
    <lineage>
        <taxon>Eukaryota</taxon>
        <taxon>Fungi</taxon>
        <taxon>Dikarya</taxon>
        <taxon>Ascomycota</taxon>
        <taxon>Pezizomycotina</taxon>
        <taxon>Leotiomycetes</taxon>
        <taxon>Helotiales</taxon>
        <taxon>Helotiaceae</taxon>
        <taxon>Hymenoscyphus</taxon>
    </lineage>
</organism>
<protein>
    <recommendedName>
        <fullName evidence="1">CHAT domain-containing protein</fullName>
    </recommendedName>
</protein>
<evidence type="ECO:0000313" key="3">
    <source>
        <dbReference type="Proteomes" id="UP000701801"/>
    </source>
</evidence>
<accession>A0A9N9Q140</accession>
<dbReference type="EMBL" id="CAJVRM010000003">
    <property type="protein sequence ID" value="CAG8970967.1"/>
    <property type="molecule type" value="Genomic_DNA"/>
</dbReference>
<dbReference type="InterPro" id="IPR024983">
    <property type="entry name" value="CHAT_dom"/>
</dbReference>
<sequence>MDLFIVLVAYHYDEIRRQWDIEFQDTNSHVLVTGSIHNPFGDTEKEELRWYLEDFAFKNPYAKRRATTVEQSLLRYQAELFASVDPLLTWAVGQTIGEVSLTEVESIRLCIRDDSEANSVQSLHWECLEDNKTWMENMPPIYISRQNGGKKQLNELPVENTIKSSCNIFFFSSRVSTTDLPYRVLSKPIWEFINSHEKLRSHIKIYFARPGTWDQVKVVLRQDPKGFFSMVHFDTHGKVYKRNAGLFFSSPNKQDEKGVHIKAQEIGKELLKSGVEIVILNACNTGTVTSHKLSNFAMTLLEAGVPNVVAMSFALTTEAATLFMLNLYENLFLHGKDLQMCVAQGRQKLKDNRHRRSRFAITPTVSMSESVVGTVSTALEVPLPSVLIGRDMKMLSLELDFTDVGAVIMTGSAGIGKTALSRYLGDWWVHSKFFRGYVEIHFRDLEDYSDEKALYEWLSMKAGIKSESFDQSREALHQARVLVVVESIPSFLSDSVSESGGSTLRSLNLICGLCEDFSALKGHASSRLLLISRRLPEPLGNAPLKHIILEPLAIDFAMEMSRQCISDCGATFEENQASVQSLRRILEEHDSNCLFIETFIPLLSLKDCSMKSLYDSLKLDLLLGCTDSLCSRFEPSEMTRQPQLFKQFLSITKEIQEERPLAYAMLLCLASFQHALPSSARQAILAEVHSAWLRWSCSERFGEGDSARYAEFDLNDDQLQEEYRYLMEKLEAVDLVSPLNLGANMREIHVCLPYLIRFQALKIYPESIFILPNTAKQLFWKYWENVLRDFEPENGPDQVFGERRTNVHNALRLALQQPTFGEGVLSLVMYLLMDIEHMITTAESDYHELLSFVLLKFEELFQKLDTQSSSLRMEVKDASHEIKEELFMQAFFIFYLRGWSILQLSRQTMDLASKEGMVANSHENVLRAKVLWSIGVKYDYISPTSETVYQVIGWQDLKISQLPVEERYLAFQKQVVQKPIEGSLEFSVDFHTKGKMFLLGNYIQDVELQQHTGGLPMDMAQSLISTMNMENLPSIVSNGLLQWLTGQISDGSAFLPVIKAASSVDNIFSGSSKILSAAAGDSTNPQKRLMMEMDKAKEAGDVDLEVNCLKGIFSFAVGSNDYLSALDCHQHILKLKEVETKDSAPVTSNTIEVGAGQREYQLSLILDGGEEDPDRKQKSKDHLETAVKLLREEGSSPFYLNATLSCLGSNAWKEQNFSTAIAYYM</sequence>
<dbReference type="OrthoDB" id="5301473at2759"/>
<dbReference type="InterPro" id="IPR027417">
    <property type="entry name" value="P-loop_NTPase"/>
</dbReference>
<proteinExistence type="predicted"/>
<keyword evidence="3" id="KW-1185">Reference proteome</keyword>
<reference evidence="2" key="1">
    <citation type="submission" date="2021-07" db="EMBL/GenBank/DDBJ databases">
        <authorList>
            <person name="Durling M."/>
        </authorList>
    </citation>
    <scope>NUCLEOTIDE SEQUENCE</scope>
</reference>
<dbReference type="Proteomes" id="UP000701801">
    <property type="component" value="Unassembled WGS sequence"/>
</dbReference>
<evidence type="ECO:0000259" key="1">
    <source>
        <dbReference type="Pfam" id="PF12770"/>
    </source>
</evidence>
<name>A0A9N9Q140_9HELO</name>
<dbReference type="Pfam" id="PF12770">
    <property type="entry name" value="CHAT"/>
    <property type="match status" value="1"/>
</dbReference>
<dbReference type="AlphaFoldDB" id="A0A9N9Q140"/>
<gene>
    <name evidence="2" type="ORF">HYALB_00000948</name>
</gene>